<dbReference type="EMBL" id="PVZS01000034">
    <property type="protein sequence ID" value="PSC02973.1"/>
    <property type="molecule type" value="Genomic_DNA"/>
</dbReference>
<sequence length="90" mass="9270">MAHVHHGLHVALVRLIHALHGVLHTLLRPADALKRLLADRPAGKGLAVPGMPAGSPGMDAPGAKGDIYEAIVFGAESPIVFARCKGATAL</sequence>
<name>A0A2T1HMW8_9HYPH</name>
<comment type="caution">
    <text evidence="1">The sequence shown here is derived from an EMBL/GenBank/DDBJ whole genome shotgun (WGS) entry which is preliminary data.</text>
</comment>
<proteinExistence type="predicted"/>
<evidence type="ECO:0008006" key="3">
    <source>
        <dbReference type="Google" id="ProtNLM"/>
    </source>
</evidence>
<protein>
    <recommendedName>
        <fullName evidence="3">Metal-binding protein</fullName>
    </recommendedName>
</protein>
<dbReference type="OrthoDB" id="14727at2"/>
<dbReference type="AlphaFoldDB" id="A0A2T1HMW8"/>
<reference evidence="2" key="1">
    <citation type="submission" date="2018-03" db="EMBL/GenBank/DDBJ databases">
        <authorList>
            <person name="Sun L."/>
            <person name="Liu H."/>
            <person name="Chen W."/>
            <person name="Huang K."/>
            <person name="Liu W."/>
            <person name="Gao X."/>
        </authorList>
    </citation>
    <scope>NUCLEOTIDE SEQUENCE [LARGE SCALE GENOMIC DNA]</scope>
    <source>
        <strain evidence="2">SH9</strain>
    </source>
</reference>
<evidence type="ECO:0000313" key="2">
    <source>
        <dbReference type="Proteomes" id="UP000239772"/>
    </source>
</evidence>
<gene>
    <name evidence="1" type="ORF">SLNSH_21285</name>
</gene>
<dbReference type="Pfam" id="PF04214">
    <property type="entry name" value="DUF411"/>
    <property type="match status" value="1"/>
</dbReference>
<dbReference type="InterPro" id="IPR007332">
    <property type="entry name" value="DUF411"/>
</dbReference>
<dbReference type="Proteomes" id="UP000239772">
    <property type="component" value="Unassembled WGS sequence"/>
</dbReference>
<evidence type="ECO:0000313" key="1">
    <source>
        <dbReference type="EMBL" id="PSC02973.1"/>
    </source>
</evidence>
<keyword evidence="2" id="KW-1185">Reference proteome</keyword>
<accession>A0A2T1HMW8</accession>
<organism evidence="1 2">
    <name type="scientific">Alsobacter soli</name>
    <dbReference type="NCBI Taxonomy" id="2109933"/>
    <lineage>
        <taxon>Bacteria</taxon>
        <taxon>Pseudomonadati</taxon>
        <taxon>Pseudomonadota</taxon>
        <taxon>Alphaproteobacteria</taxon>
        <taxon>Hyphomicrobiales</taxon>
        <taxon>Alsobacteraceae</taxon>
        <taxon>Alsobacter</taxon>
    </lineage>
</organism>